<evidence type="ECO:0000259" key="3">
    <source>
        <dbReference type="Pfam" id="PF01575"/>
    </source>
</evidence>
<dbReference type="PANTHER" id="PTHR43841">
    <property type="entry name" value="3-HYDROXYACYL-THIOESTER DEHYDRATASE HTDX-RELATED"/>
    <property type="match status" value="1"/>
</dbReference>
<feature type="compositionally biased region" description="Low complexity" evidence="2">
    <location>
        <begin position="153"/>
        <end position="179"/>
    </location>
</feature>
<accession>A0A6N7EED5</accession>
<feature type="domain" description="MaoC-like" evidence="3">
    <location>
        <begin position="219"/>
        <end position="294"/>
    </location>
</feature>
<evidence type="ECO:0000313" key="4">
    <source>
        <dbReference type="EMBL" id="MPV36792.1"/>
    </source>
</evidence>
<name>A0A6N7EED5_9MICO</name>
<organism evidence="4 5">
    <name type="scientific">Georgenia subflava</name>
    <dbReference type="NCBI Taxonomy" id="1622177"/>
    <lineage>
        <taxon>Bacteria</taxon>
        <taxon>Bacillati</taxon>
        <taxon>Actinomycetota</taxon>
        <taxon>Actinomycetes</taxon>
        <taxon>Micrococcales</taxon>
        <taxon>Bogoriellaceae</taxon>
        <taxon>Georgenia</taxon>
    </lineage>
</organism>
<reference evidence="4 5" key="1">
    <citation type="submission" date="2019-10" db="EMBL/GenBank/DDBJ databases">
        <title>Georgenia wutianyii sp. nov. and Georgenia yuyongxinii sp. nov. isolated from plateau pika (Ochotona curzoniae) in the Qinghai-Tibet plateau of China.</title>
        <authorList>
            <person name="Tian Z."/>
        </authorList>
    </citation>
    <scope>NUCLEOTIDE SEQUENCE [LARGE SCALE GENOMIC DNA]</scope>
    <source>
        <strain evidence="4 5">JCM 19765</strain>
    </source>
</reference>
<proteinExistence type="inferred from homology"/>
<evidence type="ECO:0000256" key="1">
    <source>
        <dbReference type="ARBA" id="ARBA00005254"/>
    </source>
</evidence>
<feature type="region of interest" description="Disordered" evidence="2">
    <location>
        <begin position="153"/>
        <end position="185"/>
    </location>
</feature>
<dbReference type="EMBL" id="WHPC01000019">
    <property type="protein sequence ID" value="MPV36792.1"/>
    <property type="molecule type" value="Genomic_DNA"/>
</dbReference>
<dbReference type="GO" id="GO:0006633">
    <property type="term" value="P:fatty acid biosynthetic process"/>
    <property type="evidence" value="ECO:0007669"/>
    <property type="project" value="InterPro"/>
</dbReference>
<dbReference type="RefSeq" id="WP_152195026.1">
    <property type="nucleotide sequence ID" value="NZ_VUKD01000002.1"/>
</dbReference>
<comment type="caution">
    <text evidence="4">The sequence shown here is derived from an EMBL/GenBank/DDBJ whole genome shotgun (WGS) entry which is preliminary data.</text>
</comment>
<keyword evidence="5" id="KW-1185">Reference proteome</keyword>
<dbReference type="Gene3D" id="3.10.129.10">
    <property type="entry name" value="Hotdog Thioesterase"/>
    <property type="match status" value="1"/>
</dbReference>
<dbReference type="Proteomes" id="UP000437709">
    <property type="component" value="Unassembled WGS sequence"/>
</dbReference>
<dbReference type="InterPro" id="IPR002539">
    <property type="entry name" value="MaoC-like_dom"/>
</dbReference>
<dbReference type="InterPro" id="IPR029069">
    <property type="entry name" value="HotDog_dom_sf"/>
</dbReference>
<dbReference type="InterPro" id="IPR003965">
    <property type="entry name" value="Fatty_acid_synthase"/>
</dbReference>
<dbReference type="PANTHER" id="PTHR43841:SF3">
    <property type="entry name" value="(3R)-HYDROXYACYL-ACP DEHYDRATASE SUBUNIT HADB"/>
    <property type="match status" value="1"/>
</dbReference>
<dbReference type="SUPFAM" id="SSF54637">
    <property type="entry name" value="Thioesterase/thiol ester dehydrase-isomerase"/>
    <property type="match status" value="2"/>
</dbReference>
<dbReference type="GO" id="GO:0004312">
    <property type="term" value="F:fatty acid synthase activity"/>
    <property type="evidence" value="ECO:0007669"/>
    <property type="project" value="InterPro"/>
</dbReference>
<sequence>MPSLGRLYAQALGRIRTTVLARRPAAGALPPVVLRVEDVRADVEKLSEYQHLLGEAGTDVLPAGYVHVLAFPLAMAVMVREDFPLQVLGLVHVANRVEQHRALRLDEAVTVRAWAQNARPHARGTQVDLVVTVMDQDGAAVWRGVSTYLAKGRAPAADGGPAQQAGHATGGTPAPAADEGAADTDAAEAADAAIVPGAAADVAPAETPRTPTAVWRLGTDVAKQYAEVSGDRNPIHVSRLGARLFGFARPIAHGMYTAARALAATAPVRGESFLWTVEFGKPVLLPATVAFAVVPAAGSGGEGTAANGAGTGYAAWDPRSGRQYLTGSVVRRPGRPT</sequence>
<dbReference type="PRINTS" id="PR01483">
    <property type="entry name" value="FASYNTHASE"/>
</dbReference>
<protein>
    <recommendedName>
        <fullName evidence="3">MaoC-like domain-containing protein</fullName>
    </recommendedName>
</protein>
<evidence type="ECO:0000256" key="2">
    <source>
        <dbReference type="SAM" id="MobiDB-lite"/>
    </source>
</evidence>
<gene>
    <name evidence="4" type="ORF">GB881_06915</name>
</gene>
<evidence type="ECO:0000313" key="5">
    <source>
        <dbReference type="Proteomes" id="UP000437709"/>
    </source>
</evidence>
<dbReference type="GO" id="GO:0005835">
    <property type="term" value="C:fatty acid synthase complex"/>
    <property type="evidence" value="ECO:0007669"/>
    <property type="project" value="InterPro"/>
</dbReference>
<dbReference type="Pfam" id="PF01575">
    <property type="entry name" value="MaoC_dehydratas"/>
    <property type="match status" value="1"/>
</dbReference>
<comment type="similarity">
    <text evidence="1">Belongs to the enoyl-CoA hydratase/isomerase family.</text>
</comment>
<dbReference type="AlphaFoldDB" id="A0A6N7EED5"/>
<dbReference type="OrthoDB" id="9774179at2"/>